<keyword evidence="6 7" id="KW-0472">Membrane</keyword>
<evidence type="ECO:0000313" key="9">
    <source>
        <dbReference type="EMBL" id="QDH21659.1"/>
    </source>
</evidence>
<accession>A0A4Y6UVB9</accession>
<dbReference type="PANTHER" id="PTHR30465:SF0">
    <property type="entry name" value="OLIGOPEPTIDE TRANSPORT SYSTEM PERMEASE PROTEIN APPB"/>
    <property type="match status" value="1"/>
</dbReference>
<dbReference type="InterPro" id="IPR035906">
    <property type="entry name" value="MetI-like_sf"/>
</dbReference>
<dbReference type="InterPro" id="IPR045621">
    <property type="entry name" value="BPD_transp_1_N"/>
</dbReference>
<keyword evidence="2 7" id="KW-0813">Transport</keyword>
<feature type="transmembrane region" description="Helical" evidence="7">
    <location>
        <begin position="448"/>
        <end position="469"/>
    </location>
</feature>
<keyword evidence="4 7" id="KW-0812">Transmembrane</keyword>
<dbReference type="Proteomes" id="UP000316968">
    <property type="component" value="Chromosome"/>
</dbReference>
<keyword evidence="5 7" id="KW-1133">Transmembrane helix</keyword>
<evidence type="ECO:0000256" key="4">
    <source>
        <dbReference type="ARBA" id="ARBA00022692"/>
    </source>
</evidence>
<evidence type="ECO:0000256" key="3">
    <source>
        <dbReference type="ARBA" id="ARBA00022475"/>
    </source>
</evidence>
<reference evidence="9 10" key="1">
    <citation type="submission" date="2019-06" db="EMBL/GenBank/DDBJ databases">
        <title>Saccharibacillus brassicae sp. nov., an endophytic bacterium isolated from Chinese cabbage seeds (Brassica pekinensis).</title>
        <authorList>
            <person name="Jiang L."/>
            <person name="Lee J."/>
            <person name="Kim S.W."/>
        </authorList>
    </citation>
    <scope>NUCLEOTIDE SEQUENCE [LARGE SCALE GENOMIC DNA]</scope>
    <source>
        <strain evidence="10">KCTC 43072 / ATSA2</strain>
    </source>
</reference>
<evidence type="ECO:0000313" key="10">
    <source>
        <dbReference type="Proteomes" id="UP000316968"/>
    </source>
</evidence>
<evidence type="ECO:0000256" key="6">
    <source>
        <dbReference type="ARBA" id="ARBA00023136"/>
    </source>
</evidence>
<dbReference type="AlphaFoldDB" id="A0A4Y6UVB9"/>
<organism evidence="9 10">
    <name type="scientific">Saccharibacillus brassicae</name>
    <dbReference type="NCBI Taxonomy" id="2583377"/>
    <lineage>
        <taxon>Bacteria</taxon>
        <taxon>Bacillati</taxon>
        <taxon>Bacillota</taxon>
        <taxon>Bacilli</taxon>
        <taxon>Bacillales</taxon>
        <taxon>Paenibacillaceae</taxon>
        <taxon>Saccharibacillus</taxon>
    </lineage>
</organism>
<dbReference type="InterPro" id="IPR000515">
    <property type="entry name" value="MetI-like"/>
</dbReference>
<sequence>MDIARKNQRSPWQLPVGRLYRKMLGIPGYRFWLLLLGAPVNLIVLAVWLARRGSGGYAALRASVLEELRQSGWEKELKEDFARQLAEKQRFFKQPTNAKETEREVHRRAEERLQARADEITAERARSGGVARSDYAATFESLIGYPVFAVPAAILGLPMVALMLLYANAYTKYIFERLLMTLFVVVGVSALVFSILHLSPMNPAANILGETATAEQIDTFNRIYGLDRPYLAQLWDNIRGVLTLDLGKSFAGNEDVASTILRKFPVTLTLASVSLVLALLVALPIGILSAARRGSWLDYSFMFIALIGLSIPNFWQGLVFILGFSIKLGWLPATYTPGNLLSFIMPVVVLGTGLTAAVARMTRSSTLEVMNEDYILTAKAKGLGRSTVLMKHTVRNALIPIVTVVGLQFGGMLGGAAITEKVFNISGLGSYIVDKQFVPDIPAVMGGVVYTAIAISLVNVIIDVMYAFIDPRIRTKMKQY</sequence>
<keyword evidence="10" id="KW-1185">Reference proteome</keyword>
<dbReference type="PROSITE" id="PS50928">
    <property type="entry name" value="ABC_TM1"/>
    <property type="match status" value="1"/>
</dbReference>
<evidence type="ECO:0000256" key="1">
    <source>
        <dbReference type="ARBA" id="ARBA00004651"/>
    </source>
</evidence>
<feature type="transmembrane region" description="Helical" evidence="7">
    <location>
        <begin position="397"/>
        <end position="418"/>
    </location>
</feature>
<dbReference type="Pfam" id="PF19300">
    <property type="entry name" value="BPD_transp_1_N"/>
    <property type="match status" value="1"/>
</dbReference>
<evidence type="ECO:0000256" key="7">
    <source>
        <dbReference type="RuleBase" id="RU363032"/>
    </source>
</evidence>
<keyword evidence="3" id="KW-1003">Cell membrane</keyword>
<protein>
    <submittedName>
        <fullName evidence="9">ABC transporter permease subunit</fullName>
    </submittedName>
</protein>
<gene>
    <name evidence="9" type="ORF">FFV09_12880</name>
</gene>
<evidence type="ECO:0000259" key="8">
    <source>
        <dbReference type="PROSITE" id="PS50928"/>
    </source>
</evidence>
<comment type="similarity">
    <text evidence="7">Belongs to the binding-protein-dependent transport system permease family.</text>
</comment>
<feature type="transmembrane region" description="Helical" evidence="7">
    <location>
        <begin position="338"/>
        <end position="359"/>
    </location>
</feature>
<dbReference type="Gene3D" id="1.10.3720.10">
    <property type="entry name" value="MetI-like"/>
    <property type="match status" value="1"/>
</dbReference>
<feature type="domain" description="ABC transmembrane type-1" evidence="8">
    <location>
        <begin position="264"/>
        <end position="466"/>
    </location>
</feature>
<feature type="transmembrane region" description="Helical" evidence="7">
    <location>
        <begin position="31"/>
        <end position="50"/>
    </location>
</feature>
<dbReference type="Pfam" id="PF00528">
    <property type="entry name" value="BPD_transp_1"/>
    <property type="match status" value="1"/>
</dbReference>
<dbReference type="PANTHER" id="PTHR30465">
    <property type="entry name" value="INNER MEMBRANE ABC TRANSPORTER"/>
    <property type="match status" value="1"/>
</dbReference>
<comment type="subcellular location">
    <subcellularLocation>
        <location evidence="1 7">Cell membrane</location>
        <topology evidence="1 7">Multi-pass membrane protein</topology>
    </subcellularLocation>
</comment>
<dbReference type="GO" id="GO:0055085">
    <property type="term" value="P:transmembrane transport"/>
    <property type="evidence" value="ECO:0007669"/>
    <property type="project" value="InterPro"/>
</dbReference>
<proteinExistence type="inferred from homology"/>
<dbReference type="OrthoDB" id="24153at2"/>
<feature type="transmembrane region" description="Helical" evidence="7">
    <location>
        <begin position="303"/>
        <end position="326"/>
    </location>
</feature>
<dbReference type="KEGG" id="saca:FFV09_12880"/>
<dbReference type="SUPFAM" id="SSF161098">
    <property type="entry name" value="MetI-like"/>
    <property type="match status" value="1"/>
</dbReference>
<evidence type="ECO:0000256" key="5">
    <source>
        <dbReference type="ARBA" id="ARBA00022989"/>
    </source>
</evidence>
<name>A0A4Y6UVB9_SACBS</name>
<feature type="transmembrane region" description="Helical" evidence="7">
    <location>
        <begin position="268"/>
        <end position="291"/>
    </location>
</feature>
<feature type="transmembrane region" description="Helical" evidence="7">
    <location>
        <begin position="178"/>
        <end position="198"/>
    </location>
</feature>
<dbReference type="EMBL" id="CP041217">
    <property type="protein sequence ID" value="QDH21659.1"/>
    <property type="molecule type" value="Genomic_DNA"/>
</dbReference>
<evidence type="ECO:0000256" key="2">
    <source>
        <dbReference type="ARBA" id="ARBA00022448"/>
    </source>
</evidence>
<dbReference type="GO" id="GO:0005886">
    <property type="term" value="C:plasma membrane"/>
    <property type="evidence" value="ECO:0007669"/>
    <property type="project" value="UniProtKB-SubCell"/>
</dbReference>
<dbReference type="CDD" id="cd06261">
    <property type="entry name" value="TM_PBP2"/>
    <property type="match status" value="1"/>
</dbReference>
<dbReference type="RefSeq" id="WP_141448204.1">
    <property type="nucleotide sequence ID" value="NZ_CP041217.1"/>
</dbReference>
<feature type="transmembrane region" description="Helical" evidence="7">
    <location>
        <begin position="143"/>
        <end position="166"/>
    </location>
</feature>